<dbReference type="Proteomes" id="UP000198836">
    <property type="component" value="Unassembled WGS sequence"/>
</dbReference>
<dbReference type="Pfam" id="PF01566">
    <property type="entry name" value="Nramp"/>
    <property type="match status" value="1"/>
</dbReference>
<feature type="transmembrane region" description="Helical" evidence="5">
    <location>
        <begin position="141"/>
        <end position="164"/>
    </location>
</feature>
<evidence type="ECO:0000256" key="3">
    <source>
        <dbReference type="ARBA" id="ARBA00022989"/>
    </source>
</evidence>
<evidence type="ECO:0000256" key="1">
    <source>
        <dbReference type="ARBA" id="ARBA00004141"/>
    </source>
</evidence>
<feature type="transmembrane region" description="Helical" evidence="5">
    <location>
        <begin position="109"/>
        <end position="129"/>
    </location>
</feature>
<evidence type="ECO:0000256" key="2">
    <source>
        <dbReference type="ARBA" id="ARBA00022692"/>
    </source>
</evidence>
<gene>
    <name evidence="6" type="ORF">SAMN04488511_114112</name>
</gene>
<evidence type="ECO:0000313" key="7">
    <source>
        <dbReference type="Proteomes" id="UP000198836"/>
    </source>
</evidence>
<keyword evidence="4 5" id="KW-0472">Membrane</keyword>
<keyword evidence="3 5" id="KW-1133">Transmembrane helix</keyword>
<proteinExistence type="predicted"/>
<dbReference type="GO" id="GO:0046873">
    <property type="term" value="F:metal ion transmembrane transporter activity"/>
    <property type="evidence" value="ECO:0007669"/>
    <property type="project" value="InterPro"/>
</dbReference>
<dbReference type="InterPro" id="IPR001046">
    <property type="entry name" value="NRAMP_fam"/>
</dbReference>
<dbReference type="AlphaFoldDB" id="A0A1I0TU04"/>
<evidence type="ECO:0000256" key="4">
    <source>
        <dbReference type="ARBA" id="ARBA00023136"/>
    </source>
</evidence>
<evidence type="ECO:0000313" key="6">
    <source>
        <dbReference type="EMBL" id="SFA55210.1"/>
    </source>
</evidence>
<dbReference type="OrthoDB" id="9787548at2"/>
<sequence length="177" mass="19770">MFKKVKKFLKALGPGIVTGASDDDPSGISTYSQGGAKYGLAALWTVIITIPLMAAVQDCDRIRLTTTLRKHYPKWVLYLLIIFSVPAIVLNIGAYITDMNAVEHLIFPAVHAIVFSVLFTGVPLFFIIYLPYSTLGSVQKYLFLTPMEILIGTCLDLNLGYLSFRAYRFYLRKNYAG</sequence>
<comment type="subcellular location">
    <subcellularLocation>
        <location evidence="1">Membrane</location>
        <topology evidence="1">Multi-pass membrane protein</topology>
    </subcellularLocation>
</comment>
<keyword evidence="2 5" id="KW-0812">Transmembrane</keyword>
<dbReference type="GO" id="GO:0016020">
    <property type="term" value="C:membrane"/>
    <property type="evidence" value="ECO:0007669"/>
    <property type="project" value="UniProtKB-SubCell"/>
</dbReference>
<evidence type="ECO:0000256" key="5">
    <source>
        <dbReference type="SAM" id="Phobius"/>
    </source>
</evidence>
<reference evidence="7" key="1">
    <citation type="submission" date="2016-10" db="EMBL/GenBank/DDBJ databases">
        <authorList>
            <person name="Varghese N."/>
            <person name="Submissions S."/>
        </authorList>
    </citation>
    <scope>NUCLEOTIDE SEQUENCE [LARGE SCALE GENOMIC DNA]</scope>
    <source>
        <strain evidence="7">DSM 18130</strain>
    </source>
</reference>
<feature type="transmembrane region" description="Helical" evidence="5">
    <location>
        <begin position="76"/>
        <end position="97"/>
    </location>
</feature>
<dbReference type="EMBL" id="FOJM01000014">
    <property type="protein sequence ID" value="SFA55210.1"/>
    <property type="molecule type" value="Genomic_DNA"/>
</dbReference>
<dbReference type="RefSeq" id="WP_139222306.1">
    <property type="nucleotide sequence ID" value="NZ_FOJM01000014.1"/>
</dbReference>
<protein>
    <submittedName>
        <fullName evidence="6">Natural resistance-associated macrophage protein</fullName>
    </submittedName>
</protein>
<organism evidence="6 7">
    <name type="scientific">Pedobacter suwonensis</name>
    <dbReference type="NCBI Taxonomy" id="332999"/>
    <lineage>
        <taxon>Bacteria</taxon>
        <taxon>Pseudomonadati</taxon>
        <taxon>Bacteroidota</taxon>
        <taxon>Sphingobacteriia</taxon>
        <taxon>Sphingobacteriales</taxon>
        <taxon>Sphingobacteriaceae</taxon>
        <taxon>Pedobacter</taxon>
    </lineage>
</organism>
<name>A0A1I0TU04_9SPHI</name>
<dbReference type="STRING" id="332999.SAMN04488511_114112"/>
<feature type="transmembrane region" description="Helical" evidence="5">
    <location>
        <begin position="38"/>
        <end position="56"/>
    </location>
</feature>
<keyword evidence="7" id="KW-1185">Reference proteome</keyword>
<accession>A0A1I0TU04</accession>